<dbReference type="RefSeq" id="WP_264502174.1">
    <property type="nucleotide sequence ID" value="NZ_JAPDDS010000009.1"/>
</dbReference>
<dbReference type="SUPFAM" id="SSF53335">
    <property type="entry name" value="S-adenosyl-L-methionine-dependent methyltransferases"/>
    <property type="match status" value="1"/>
</dbReference>
<dbReference type="Gene3D" id="3.40.50.150">
    <property type="entry name" value="Vaccinia Virus protein VP39"/>
    <property type="match status" value="1"/>
</dbReference>
<dbReference type="PANTHER" id="PTHR35276">
    <property type="entry name" value="S-ADENOSYL-L-METHIONINE-DEPENDENT METHYLTRANSFERASES SUPERFAMILY PROTEIN"/>
    <property type="match status" value="1"/>
</dbReference>
<organism evidence="1 2">
    <name type="scientific">Luteolibacter flavescens</name>
    <dbReference type="NCBI Taxonomy" id="1859460"/>
    <lineage>
        <taxon>Bacteria</taxon>
        <taxon>Pseudomonadati</taxon>
        <taxon>Verrucomicrobiota</taxon>
        <taxon>Verrucomicrobiia</taxon>
        <taxon>Verrucomicrobiales</taxon>
        <taxon>Verrucomicrobiaceae</taxon>
        <taxon>Luteolibacter</taxon>
    </lineage>
</organism>
<dbReference type="Pfam" id="PF06962">
    <property type="entry name" value="rRNA_methylase"/>
    <property type="match status" value="1"/>
</dbReference>
<keyword evidence="1" id="KW-0489">Methyltransferase</keyword>
<protein>
    <submittedName>
        <fullName evidence="1">Class I SAM-dependent methyltransferase</fullName>
    </submittedName>
</protein>
<evidence type="ECO:0000313" key="2">
    <source>
        <dbReference type="Proteomes" id="UP001207930"/>
    </source>
</evidence>
<evidence type="ECO:0000313" key="1">
    <source>
        <dbReference type="EMBL" id="MCW1886216.1"/>
    </source>
</evidence>
<reference evidence="1 2" key="1">
    <citation type="submission" date="2022-10" db="EMBL/GenBank/DDBJ databases">
        <title>Luteolibacter flavescens strain MCCC 1K03193, whole genome shotgun sequencing project.</title>
        <authorList>
            <person name="Zhao G."/>
            <person name="Shen L."/>
        </authorList>
    </citation>
    <scope>NUCLEOTIDE SEQUENCE [LARGE SCALE GENOMIC DNA]</scope>
    <source>
        <strain evidence="1 2">MCCC 1K03193</strain>
    </source>
</reference>
<dbReference type="InterPro" id="IPR029063">
    <property type="entry name" value="SAM-dependent_MTases_sf"/>
</dbReference>
<dbReference type="EMBL" id="JAPDDS010000009">
    <property type="protein sequence ID" value="MCW1886216.1"/>
    <property type="molecule type" value="Genomic_DNA"/>
</dbReference>
<keyword evidence="1" id="KW-0808">Transferase</keyword>
<dbReference type="GO" id="GO:0008168">
    <property type="term" value="F:methyltransferase activity"/>
    <property type="evidence" value="ECO:0007669"/>
    <property type="project" value="UniProtKB-KW"/>
</dbReference>
<dbReference type="GO" id="GO:0032259">
    <property type="term" value="P:methylation"/>
    <property type="evidence" value="ECO:0007669"/>
    <property type="project" value="UniProtKB-KW"/>
</dbReference>
<comment type="caution">
    <text evidence="1">The sequence shown here is derived from an EMBL/GenBank/DDBJ whole genome shotgun (WGS) entry which is preliminary data.</text>
</comment>
<keyword evidence="2" id="KW-1185">Reference proteome</keyword>
<name>A0ABT3FRJ5_9BACT</name>
<proteinExistence type="predicted"/>
<dbReference type="CDD" id="cd02440">
    <property type="entry name" value="AdoMet_MTases"/>
    <property type="match status" value="1"/>
</dbReference>
<accession>A0ABT3FRJ5</accession>
<dbReference type="Proteomes" id="UP001207930">
    <property type="component" value="Unassembled WGS sequence"/>
</dbReference>
<sequence>MNTHERPTARAHREIAAVLREGDAAVDATAGNGHDTVFLAKLVGAAGKVIAFDVQEQAIASTRERLAAEELLDRVELVHGSHGRIADHAAAGSVGAVMFNLGYLPGADHAVITRTDETLQALEGALGLLRPGGILTVVCYPGHAGGDEESAAVVAWAEKRSAEIFRRLDTLKPAPFLVVVRA</sequence>
<dbReference type="PANTHER" id="PTHR35276:SF1">
    <property type="entry name" value="TRNA (MNM(5)S(2)U34)-METHYLTRANSFERASE, CHLOROPLASTIC"/>
    <property type="match status" value="1"/>
</dbReference>
<dbReference type="InterPro" id="IPR010719">
    <property type="entry name" value="MnmM_MeTrfase"/>
</dbReference>
<gene>
    <name evidence="1" type="ORF">OKA04_15875</name>
</gene>